<evidence type="ECO:0000313" key="6">
    <source>
        <dbReference type="Proteomes" id="UP000250140"/>
    </source>
</evidence>
<feature type="repeat" description="ANK" evidence="2">
    <location>
        <begin position="543"/>
        <end position="575"/>
    </location>
</feature>
<evidence type="ECO:0000259" key="3">
    <source>
        <dbReference type="Pfam" id="PF22939"/>
    </source>
</evidence>
<feature type="domain" description="Nephrocystin 3-like N-terminal" evidence="4">
    <location>
        <begin position="27"/>
        <end position="190"/>
    </location>
</feature>
<evidence type="ECO:0008006" key="7">
    <source>
        <dbReference type="Google" id="ProtNLM"/>
    </source>
</evidence>
<feature type="repeat" description="ANK" evidence="2">
    <location>
        <begin position="510"/>
        <end position="542"/>
    </location>
</feature>
<evidence type="ECO:0000313" key="5">
    <source>
        <dbReference type="EMBL" id="OCL09887.1"/>
    </source>
</evidence>
<sequence length="582" mass="65978">ILDWLNRLSPIKYAHYQAISIRERRRGTGKWLLNSPEFQSWVSRSKQTLFCPGILGAGKTIITSIVVEHLFAKFGNETDVGIVYLYHRSDQRQEPVHLLAALLNQLIEVKSSMPESVRSLYSHHKAKETRPSCDEIFEVLQSVIADYSRLYIIIDALDQHENSNGDHTLFLGKIFELQAKTGSNILATSRFIPKITKEFARCVSLEIRASDEDVRRYLDASIYRLKPNLVDTDLQEEIKATITEAADGMFLTAAVYFEKLLVEYSTSDIEQTLRGLRKEFKALDIHYRQSVSVIDNLRPDLQKLVKKALSWVIHARRPLTTLELQHALAVAPGMATLNEENIPDIDGLLSVCAGWVIVNETNRVHFAHYTAREYFKRTWTSWLPSAQADIAKICITYLSLNTFESGLCSTGTGFQNRLRLCPLYVYAARHWGHHAHADSRGVEELIMNFLQSNTKTAAASQAMLAPETCLSSSQPVLRRVRGVHLLAYFGLRDMLALRGMRQARDVKDTYRRTALWYAADQGHEAMVEFLLELGTYVNIQDDLGWTALMRAARNGHKEVVQLLLKAGADTDAQDNRDGRTAL</sequence>
<feature type="non-terminal residue" evidence="5">
    <location>
        <position position="1"/>
    </location>
</feature>
<dbReference type="Pfam" id="PF22939">
    <property type="entry name" value="WHD_GPIID"/>
    <property type="match status" value="1"/>
</dbReference>
<dbReference type="PROSITE" id="PS50088">
    <property type="entry name" value="ANK_REPEAT"/>
    <property type="match status" value="2"/>
</dbReference>
<accession>A0A8E2JUR1</accession>
<dbReference type="PROSITE" id="PS50297">
    <property type="entry name" value="ANK_REP_REGION"/>
    <property type="match status" value="2"/>
</dbReference>
<dbReference type="InterPro" id="IPR056884">
    <property type="entry name" value="NPHP3-like_N"/>
</dbReference>
<dbReference type="InterPro" id="IPR027417">
    <property type="entry name" value="P-loop_NTPase"/>
</dbReference>
<dbReference type="SMART" id="SM00248">
    <property type="entry name" value="ANK"/>
    <property type="match status" value="2"/>
</dbReference>
<dbReference type="SUPFAM" id="SSF48403">
    <property type="entry name" value="Ankyrin repeat"/>
    <property type="match status" value="1"/>
</dbReference>
<dbReference type="PANTHER" id="PTHR10039:SF15">
    <property type="entry name" value="NACHT DOMAIN-CONTAINING PROTEIN"/>
    <property type="match status" value="1"/>
</dbReference>
<dbReference type="OrthoDB" id="195446at2759"/>
<evidence type="ECO:0000256" key="1">
    <source>
        <dbReference type="ARBA" id="ARBA00022737"/>
    </source>
</evidence>
<reference evidence="5 6" key="1">
    <citation type="journal article" date="2016" name="Nat. Commun.">
        <title>Ectomycorrhizal ecology is imprinted in the genome of the dominant symbiotic fungus Cenococcum geophilum.</title>
        <authorList>
            <consortium name="DOE Joint Genome Institute"/>
            <person name="Peter M."/>
            <person name="Kohler A."/>
            <person name="Ohm R.A."/>
            <person name="Kuo A."/>
            <person name="Krutzmann J."/>
            <person name="Morin E."/>
            <person name="Arend M."/>
            <person name="Barry K.W."/>
            <person name="Binder M."/>
            <person name="Choi C."/>
            <person name="Clum A."/>
            <person name="Copeland A."/>
            <person name="Grisel N."/>
            <person name="Haridas S."/>
            <person name="Kipfer T."/>
            <person name="LaButti K."/>
            <person name="Lindquist E."/>
            <person name="Lipzen A."/>
            <person name="Maire R."/>
            <person name="Meier B."/>
            <person name="Mihaltcheva S."/>
            <person name="Molinier V."/>
            <person name="Murat C."/>
            <person name="Poggeler S."/>
            <person name="Quandt C.A."/>
            <person name="Sperisen C."/>
            <person name="Tritt A."/>
            <person name="Tisserant E."/>
            <person name="Crous P.W."/>
            <person name="Henrissat B."/>
            <person name="Nehls U."/>
            <person name="Egli S."/>
            <person name="Spatafora J.W."/>
            <person name="Grigoriev I.V."/>
            <person name="Martin F.M."/>
        </authorList>
    </citation>
    <scope>NUCLEOTIDE SEQUENCE [LARGE SCALE GENOMIC DNA]</scope>
    <source>
        <strain evidence="5 6">CBS 207.34</strain>
    </source>
</reference>
<dbReference type="PANTHER" id="PTHR10039">
    <property type="entry name" value="AMELOGENIN"/>
    <property type="match status" value="1"/>
</dbReference>
<dbReference type="Gene3D" id="1.25.40.20">
    <property type="entry name" value="Ankyrin repeat-containing domain"/>
    <property type="match status" value="1"/>
</dbReference>
<dbReference type="Pfam" id="PF12796">
    <property type="entry name" value="Ank_2"/>
    <property type="match status" value="1"/>
</dbReference>
<gene>
    <name evidence="5" type="ORF">AOQ84DRAFT_270304</name>
</gene>
<dbReference type="InterPro" id="IPR054471">
    <property type="entry name" value="GPIID_WHD"/>
</dbReference>
<evidence type="ECO:0000259" key="4">
    <source>
        <dbReference type="Pfam" id="PF24883"/>
    </source>
</evidence>
<evidence type="ECO:0000256" key="2">
    <source>
        <dbReference type="PROSITE-ProRule" id="PRU00023"/>
    </source>
</evidence>
<proteinExistence type="predicted"/>
<dbReference type="Pfam" id="PF24883">
    <property type="entry name" value="NPHP3_N"/>
    <property type="match status" value="1"/>
</dbReference>
<dbReference type="InterPro" id="IPR002110">
    <property type="entry name" value="Ankyrin_rpt"/>
</dbReference>
<feature type="domain" description="GPI inositol-deacylase winged helix" evidence="3">
    <location>
        <begin position="302"/>
        <end position="376"/>
    </location>
</feature>
<dbReference type="Gene3D" id="3.40.50.300">
    <property type="entry name" value="P-loop containing nucleotide triphosphate hydrolases"/>
    <property type="match status" value="1"/>
</dbReference>
<protein>
    <recommendedName>
        <fullName evidence="7">Ankyrin</fullName>
    </recommendedName>
</protein>
<keyword evidence="1" id="KW-0677">Repeat</keyword>
<dbReference type="InterPro" id="IPR036770">
    <property type="entry name" value="Ankyrin_rpt-contain_sf"/>
</dbReference>
<dbReference type="EMBL" id="KV749345">
    <property type="protein sequence ID" value="OCL09887.1"/>
    <property type="molecule type" value="Genomic_DNA"/>
</dbReference>
<keyword evidence="6" id="KW-1185">Reference proteome</keyword>
<organism evidence="5 6">
    <name type="scientific">Glonium stellatum</name>
    <dbReference type="NCBI Taxonomy" id="574774"/>
    <lineage>
        <taxon>Eukaryota</taxon>
        <taxon>Fungi</taxon>
        <taxon>Dikarya</taxon>
        <taxon>Ascomycota</taxon>
        <taxon>Pezizomycotina</taxon>
        <taxon>Dothideomycetes</taxon>
        <taxon>Pleosporomycetidae</taxon>
        <taxon>Gloniales</taxon>
        <taxon>Gloniaceae</taxon>
        <taxon>Glonium</taxon>
    </lineage>
</organism>
<dbReference type="AlphaFoldDB" id="A0A8E2JUR1"/>
<dbReference type="SUPFAM" id="SSF52540">
    <property type="entry name" value="P-loop containing nucleoside triphosphate hydrolases"/>
    <property type="match status" value="1"/>
</dbReference>
<dbReference type="Proteomes" id="UP000250140">
    <property type="component" value="Unassembled WGS sequence"/>
</dbReference>
<name>A0A8E2JUR1_9PEZI</name>
<keyword evidence="2" id="KW-0040">ANK repeat</keyword>
<feature type="non-terminal residue" evidence="5">
    <location>
        <position position="582"/>
    </location>
</feature>